<reference evidence="1 2" key="1">
    <citation type="submission" date="2018-08" db="EMBL/GenBank/DDBJ databases">
        <title>Fibrisoma montanum sp. nov., isolated from Danxia mountain soil.</title>
        <authorList>
            <person name="Huang Y."/>
        </authorList>
    </citation>
    <scope>NUCLEOTIDE SEQUENCE [LARGE SCALE GENOMIC DNA]</scope>
    <source>
        <strain evidence="1 2">HYT19</strain>
    </source>
</reference>
<proteinExistence type="predicted"/>
<organism evidence="1 2">
    <name type="scientific">Fibrisoma montanum</name>
    <dbReference type="NCBI Taxonomy" id="2305895"/>
    <lineage>
        <taxon>Bacteria</taxon>
        <taxon>Pseudomonadati</taxon>
        <taxon>Bacteroidota</taxon>
        <taxon>Cytophagia</taxon>
        <taxon>Cytophagales</taxon>
        <taxon>Spirosomataceae</taxon>
        <taxon>Fibrisoma</taxon>
    </lineage>
</organism>
<keyword evidence="2" id="KW-1185">Reference proteome</keyword>
<name>A0A418M976_9BACT</name>
<keyword evidence="1" id="KW-0031">Aminopeptidase</keyword>
<dbReference type="AlphaFoldDB" id="A0A418M976"/>
<dbReference type="RefSeq" id="WP_119668834.1">
    <property type="nucleotide sequence ID" value="NZ_QXED01000004.1"/>
</dbReference>
<protein>
    <submittedName>
        <fullName evidence="1">Aminopeptidase</fullName>
    </submittedName>
</protein>
<comment type="caution">
    <text evidence="1">The sequence shown here is derived from an EMBL/GenBank/DDBJ whole genome shotgun (WGS) entry which is preliminary data.</text>
</comment>
<accession>A0A418M976</accession>
<dbReference type="EMBL" id="QXED01000004">
    <property type="protein sequence ID" value="RIV22651.1"/>
    <property type="molecule type" value="Genomic_DNA"/>
</dbReference>
<sequence length="348" mass="40135">MWKKIGIGVLLALLVIGVWQRELVSYGFMQGRGQLRILLNTEPVNDVLADPAFPDSVKNKIELIQEIKRFAIDSIGLDPSGSYESFYDQHGKPILWVITAAEPYKLAAKQWHFPIIGTFSYKGFFEKDRADEQVNELKQAGWDTRVGEVSAWSTLGFLKDPILSSMLERPPGSLAELIIHELTHGTLFVKNSLEYNENLADFVGEYGALRFLAFKYGKTSAEYRNYLAAKAFYDRYDEHILRGTQTLDSLYRSFKPTTPGAVKDSLKWQTIRQIVVSSDTIRDERTTATRRSVKKRSLSKLNLPNNAYFIGYLTYRKQQNRFRDEFVTRFHSDFKKYLTYLKKTYPSL</sequence>
<evidence type="ECO:0000313" key="1">
    <source>
        <dbReference type="EMBL" id="RIV22651.1"/>
    </source>
</evidence>
<dbReference type="Proteomes" id="UP000283523">
    <property type="component" value="Unassembled WGS sequence"/>
</dbReference>
<dbReference type="InterPro" id="IPR014553">
    <property type="entry name" value="Aminopept"/>
</dbReference>
<keyword evidence="1" id="KW-0378">Hydrolase</keyword>
<dbReference type="Pfam" id="PF10023">
    <property type="entry name" value="Aminopep"/>
    <property type="match status" value="1"/>
</dbReference>
<dbReference type="GO" id="GO:0004177">
    <property type="term" value="F:aminopeptidase activity"/>
    <property type="evidence" value="ECO:0007669"/>
    <property type="project" value="UniProtKB-KW"/>
</dbReference>
<dbReference type="OrthoDB" id="357991at2"/>
<evidence type="ECO:0000313" key="2">
    <source>
        <dbReference type="Proteomes" id="UP000283523"/>
    </source>
</evidence>
<gene>
    <name evidence="1" type="ORF">DYU11_16740</name>
</gene>
<keyword evidence="1" id="KW-0645">Protease</keyword>